<dbReference type="PANTHER" id="PTHR32060">
    <property type="entry name" value="TAIL-SPECIFIC PROTEASE"/>
    <property type="match status" value="1"/>
</dbReference>
<evidence type="ECO:0000256" key="5">
    <source>
        <dbReference type="SAM" id="Phobius"/>
    </source>
</evidence>
<dbReference type="PANTHER" id="PTHR32060:SF30">
    <property type="entry name" value="CARBOXY-TERMINAL PROCESSING PROTEASE CTPA"/>
    <property type="match status" value="1"/>
</dbReference>
<dbReference type="SMART" id="SM00228">
    <property type="entry name" value="PDZ"/>
    <property type="match status" value="1"/>
</dbReference>
<dbReference type="Gene3D" id="3.90.226.10">
    <property type="entry name" value="2-enoyl-CoA Hydratase, Chain A, domain 1"/>
    <property type="match status" value="1"/>
</dbReference>
<keyword evidence="5" id="KW-1133">Transmembrane helix</keyword>
<sequence length="464" mass="49713">MPKRNIIWILAIIAAAVVVIWTTQHRSMPTPPAAAPVELRTVYHVRQLIKDRYAGDIDDRAVQQGAVRGMIESLDAASSYVSPDRMVGFRDHMRGLIRGFGLKLEHVDDGILVVAPLFGSPAHYAGILPGDRIVAVDGQPTAEMSFDSVYAKLNDPTRQSAELSVVRAYRPLKPIRLQRREFPIETVTGLSRDADDQWIYLIDEGSGIAYVRISEFVSETAQELQQAFRRLPETRAVVLDLRDNPGGLLPAAVAVTDLLLSEGPVVTVFSPNEGPKAYLARREGTTYPTMPVVVLINGQTASAAEIVAGALAANGRAVLIGELTLGKTSIQSMYPLPDGMGQVNITTARYVVGAVDPTEPPPGDAVGGAPGVQPHVVVPVAPELHRRLSRLRFVSALGPRILAAHLNGAAVSAPGAAPEPDLAEQISMDPQLSRAVRLLAEPGAVERILRQAAADSDPAVRGDE</sequence>
<feature type="transmembrane region" description="Helical" evidence="5">
    <location>
        <begin position="6"/>
        <end position="23"/>
    </location>
</feature>
<keyword evidence="4" id="KW-0720">Serine protease</keyword>
<dbReference type="AlphaFoldDB" id="A0A0F9RLD3"/>
<evidence type="ECO:0000313" key="7">
    <source>
        <dbReference type="EMBL" id="KKN55564.1"/>
    </source>
</evidence>
<dbReference type="GO" id="GO:0006508">
    <property type="term" value="P:proteolysis"/>
    <property type="evidence" value="ECO:0007669"/>
    <property type="project" value="UniProtKB-KW"/>
</dbReference>
<dbReference type="InterPro" id="IPR001478">
    <property type="entry name" value="PDZ"/>
</dbReference>
<dbReference type="SMART" id="SM00245">
    <property type="entry name" value="TSPc"/>
    <property type="match status" value="1"/>
</dbReference>
<evidence type="ECO:0000256" key="4">
    <source>
        <dbReference type="ARBA" id="ARBA00022825"/>
    </source>
</evidence>
<name>A0A0F9RLD3_9ZZZZ</name>
<dbReference type="EMBL" id="LAZR01000879">
    <property type="protein sequence ID" value="KKN55564.1"/>
    <property type="molecule type" value="Genomic_DNA"/>
</dbReference>
<keyword evidence="3" id="KW-0378">Hydrolase</keyword>
<keyword evidence="5" id="KW-0472">Membrane</keyword>
<dbReference type="GO" id="GO:0030288">
    <property type="term" value="C:outer membrane-bounded periplasmic space"/>
    <property type="evidence" value="ECO:0007669"/>
    <property type="project" value="TreeGrafter"/>
</dbReference>
<dbReference type="CDD" id="cd07560">
    <property type="entry name" value="Peptidase_S41_CPP"/>
    <property type="match status" value="1"/>
</dbReference>
<dbReference type="SUPFAM" id="SSF50156">
    <property type="entry name" value="PDZ domain-like"/>
    <property type="match status" value="1"/>
</dbReference>
<dbReference type="Gene3D" id="2.30.42.10">
    <property type="match status" value="1"/>
</dbReference>
<dbReference type="GO" id="GO:0007165">
    <property type="term" value="P:signal transduction"/>
    <property type="evidence" value="ECO:0007669"/>
    <property type="project" value="TreeGrafter"/>
</dbReference>
<dbReference type="InterPro" id="IPR041489">
    <property type="entry name" value="PDZ_6"/>
</dbReference>
<gene>
    <name evidence="7" type="ORF">LCGC14_0580940</name>
</gene>
<dbReference type="SUPFAM" id="SSF52096">
    <property type="entry name" value="ClpP/crotonase"/>
    <property type="match status" value="1"/>
</dbReference>
<reference evidence="7" key="1">
    <citation type="journal article" date="2015" name="Nature">
        <title>Complex archaea that bridge the gap between prokaryotes and eukaryotes.</title>
        <authorList>
            <person name="Spang A."/>
            <person name="Saw J.H."/>
            <person name="Jorgensen S.L."/>
            <person name="Zaremba-Niedzwiedzka K."/>
            <person name="Martijn J."/>
            <person name="Lind A.E."/>
            <person name="van Eijk R."/>
            <person name="Schleper C."/>
            <person name="Guy L."/>
            <person name="Ettema T.J."/>
        </authorList>
    </citation>
    <scope>NUCLEOTIDE SEQUENCE</scope>
</reference>
<dbReference type="GO" id="GO:0008236">
    <property type="term" value="F:serine-type peptidase activity"/>
    <property type="evidence" value="ECO:0007669"/>
    <property type="project" value="UniProtKB-KW"/>
</dbReference>
<organism evidence="7">
    <name type="scientific">marine sediment metagenome</name>
    <dbReference type="NCBI Taxonomy" id="412755"/>
    <lineage>
        <taxon>unclassified sequences</taxon>
        <taxon>metagenomes</taxon>
        <taxon>ecological metagenomes</taxon>
    </lineage>
</organism>
<dbReference type="Pfam" id="PF03572">
    <property type="entry name" value="Peptidase_S41"/>
    <property type="match status" value="1"/>
</dbReference>
<dbReference type="InterPro" id="IPR036034">
    <property type="entry name" value="PDZ_sf"/>
</dbReference>
<keyword evidence="5" id="KW-0812">Transmembrane</keyword>
<dbReference type="Gene3D" id="3.30.750.44">
    <property type="match status" value="1"/>
</dbReference>
<dbReference type="GO" id="GO:0004175">
    <property type="term" value="F:endopeptidase activity"/>
    <property type="evidence" value="ECO:0007669"/>
    <property type="project" value="TreeGrafter"/>
</dbReference>
<evidence type="ECO:0000259" key="6">
    <source>
        <dbReference type="PROSITE" id="PS50106"/>
    </source>
</evidence>
<evidence type="ECO:0000256" key="3">
    <source>
        <dbReference type="ARBA" id="ARBA00022801"/>
    </source>
</evidence>
<dbReference type="InterPro" id="IPR005151">
    <property type="entry name" value="Tail-specific_protease"/>
</dbReference>
<evidence type="ECO:0000256" key="2">
    <source>
        <dbReference type="ARBA" id="ARBA00022670"/>
    </source>
</evidence>
<comment type="caution">
    <text evidence="7">The sequence shown here is derived from an EMBL/GenBank/DDBJ whole genome shotgun (WGS) entry which is preliminary data.</text>
</comment>
<dbReference type="PROSITE" id="PS50106">
    <property type="entry name" value="PDZ"/>
    <property type="match status" value="1"/>
</dbReference>
<protein>
    <recommendedName>
        <fullName evidence="6">PDZ domain-containing protein</fullName>
    </recommendedName>
</protein>
<evidence type="ECO:0000256" key="1">
    <source>
        <dbReference type="ARBA" id="ARBA00009179"/>
    </source>
</evidence>
<proteinExistence type="inferred from homology"/>
<dbReference type="InterPro" id="IPR004447">
    <property type="entry name" value="Peptidase_S41A"/>
</dbReference>
<accession>A0A0F9RLD3</accession>
<feature type="domain" description="PDZ" evidence="6">
    <location>
        <begin position="86"/>
        <end position="155"/>
    </location>
</feature>
<keyword evidence="2" id="KW-0645">Protease</keyword>
<dbReference type="Pfam" id="PF17820">
    <property type="entry name" value="PDZ_6"/>
    <property type="match status" value="1"/>
</dbReference>
<dbReference type="InterPro" id="IPR029045">
    <property type="entry name" value="ClpP/crotonase-like_dom_sf"/>
</dbReference>
<comment type="similarity">
    <text evidence="1">Belongs to the peptidase S41A family.</text>
</comment>